<evidence type="ECO:0000313" key="4">
    <source>
        <dbReference type="Proteomes" id="UP000015101"/>
    </source>
</evidence>
<reference evidence="2 4" key="2">
    <citation type="journal article" date="2013" name="Nature">
        <title>Insights into bilaterian evolution from three spiralian genomes.</title>
        <authorList>
            <person name="Simakov O."/>
            <person name="Marletaz F."/>
            <person name="Cho S.J."/>
            <person name="Edsinger-Gonzales E."/>
            <person name="Havlak P."/>
            <person name="Hellsten U."/>
            <person name="Kuo D.H."/>
            <person name="Larsson T."/>
            <person name="Lv J."/>
            <person name="Arendt D."/>
            <person name="Savage R."/>
            <person name="Osoegawa K."/>
            <person name="de Jong P."/>
            <person name="Grimwood J."/>
            <person name="Chapman J.A."/>
            <person name="Shapiro H."/>
            <person name="Aerts A."/>
            <person name="Otillar R.P."/>
            <person name="Terry A.Y."/>
            <person name="Boore J.L."/>
            <person name="Grigoriev I.V."/>
            <person name="Lindberg D.R."/>
            <person name="Seaver E.C."/>
            <person name="Weisblat D.A."/>
            <person name="Putnam N.H."/>
            <person name="Rokhsar D.S."/>
        </authorList>
    </citation>
    <scope>NUCLEOTIDE SEQUENCE</scope>
</reference>
<dbReference type="Pfam" id="PF15013">
    <property type="entry name" value="CCSMST1"/>
    <property type="match status" value="1"/>
</dbReference>
<dbReference type="GO" id="GO:0005743">
    <property type="term" value="C:mitochondrial inner membrane"/>
    <property type="evidence" value="ECO:0000318"/>
    <property type="project" value="GO_Central"/>
</dbReference>
<sequence>NEPIKFSSSKAHSYSSFDTFLVKQKRSSPWYQPLIITFSVAIFLIYFGFLREENDWDEDLKLSLYDRIPGLKEKDEIARKNFYKK</sequence>
<keyword evidence="1" id="KW-0472">Membrane</keyword>
<dbReference type="KEGG" id="hro:HELRODRAFT_83777"/>
<keyword evidence="1" id="KW-0812">Transmembrane</keyword>
<dbReference type="OrthoDB" id="5783753at2759"/>
<evidence type="ECO:0000313" key="2">
    <source>
        <dbReference type="EMBL" id="ESN99873.1"/>
    </source>
</evidence>
<dbReference type="EMBL" id="AMQM01005779">
    <property type="status" value="NOT_ANNOTATED_CDS"/>
    <property type="molecule type" value="Genomic_DNA"/>
</dbReference>
<dbReference type="GeneID" id="20216248"/>
<gene>
    <name evidence="3" type="primary">20216248</name>
    <name evidence="2" type="ORF">HELRODRAFT_83777</name>
</gene>
<keyword evidence="4" id="KW-1185">Reference proteome</keyword>
<dbReference type="AlphaFoldDB" id="T1G5A1"/>
<dbReference type="PANTHER" id="PTHR35268">
    <property type="entry name" value="PROTEIN CCSMST1"/>
    <property type="match status" value="1"/>
</dbReference>
<dbReference type="InParanoid" id="T1G5A1"/>
<keyword evidence="1" id="KW-1133">Transmembrane helix</keyword>
<reference evidence="3" key="3">
    <citation type="submission" date="2015-06" db="UniProtKB">
        <authorList>
            <consortium name="EnsemblMetazoa"/>
        </authorList>
    </citation>
    <scope>IDENTIFICATION</scope>
</reference>
<dbReference type="GO" id="GO:0034551">
    <property type="term" value="P:mitochondrial respiratory chain complex III assembly"/>
    <property type="evidence" value="ECO:0000318"/>
    <property type="project" value="GO_Central"/>
</dbReference>
<dbReference type="PANTHER" id="PTHR35268:SF1">
    <property type="entry name" value="UBIQUINOL-CYTOCHROME-C REDUCTASE COMPLEX ASSEMBLY FACTOR 4"/>
    <property type="match status" value="1"/>
</dbReference>
<dbReference type="InterPro" id="IPR029160">
    <property type="entry name" value="UQCC4"/>
</dbReference>
<reference evidence="4" key="1">
    <citation type="submission" date="2012-12" db="EMBL/GenBank/DDBJ databases">
        <authorList>
            <person name="Hellsten U."/>
            <person name="Grimwood J."/>
            <person name="Chapman J.A."/>
            <person name="Shapiro H."/>
            <person name="Aerts A."/>
            <person name="Otillar R.P."/>
            <person name="Terry A.Y."/>
            <person name="Boore J.L."/>
            <person name="Simakov O."/>
            <person name="Marletaz F."/>
            <person name="Cho S.-J."/>
            <person name="Edsinger-Gonzales E."/>
            <person name="Havlak P."/>
            <person name="Kuo D.-H."/>
            <person name="Larsson T."/>
            <person name="Lv J."/>
            <person name="Arendt D."/>
            <person name="Savage R."/>
            <person name="Osoegawa K."/>
            <person name="de Jong P."/>
            <person name="Lindberg D.R."/>
            <person name="Seaver E.C."/>
            <person name="Weisblat D.A."/>
            <person name="Putnam N.H."/>
            <person name="Grigoriev I.V."/>
            <person name="Rokhsar D.S."/>
        </authorList>
    </citation>
    <scope>NUCLEOTIDE SEQUENCE</scope>
</reference>
<organism evidence="3 4">
    <name type="scientific">Helobdella robusta</name>
    <name type="common">Californian leech</name>
    <dbReference type="NCBI Taxonomy" id="6412"/>
    <lineage>
        <taxon>Eukaryota</taxon>
        <taxon>Metazoa</taxon>
        <taxon>Spiralia</taxon>
        <taxon>Lophotrochozoa</taxon>
        <taxon>Annelida</taxon>
        <taxon>Clitellata</taxon>
        <taxon>Hirudinea</taxon>
        <taxon>Rhynchobdellida</taxon>
        <taxon>Glossiphoniidae</taxon>
        <taxon>Helobdella</taxon>
    </lineage>
</organism>
<name>T1G5A1_HELRO</name>
<dbReference type="Proteomes" id="UP000015101">
    <property type="component" value="Unassembled WGS sequence"/>
</dbReference>
<dbReference type="EnsemblMetazoa" id="HelroT83777">
    <property type="protein sequence ID" value="HelroP83777"/>
    <property type="gene ID" value="HelroG83777"/>
</dbReference>
<dbReference type="CTD" id="20216248"/>
<proteinExistence type="predicted"/>
<protein>
    <submittedName>
        <fullName evidence="2 3">Uncharacterized protein</fullName>
    </submittedName>
</protein>
<feature type="transmembrane region" description="Helical" evidence="1">
    <location>
        <begin position="30"/>
        <end position="50"/>
    </location>
</feature>
<evidence type="ECO:0000313" key="3">
    <source>
        <dbReference type="EnsemblMetazoa" id="HelroP83777"/>
    </source>
</evidence>
<accession>T1G5A1</accession>
<dbReference type="HOGENOM" id="CLU_2518974_0_0_1"/>
<dbReference type="eggNOG" id="ENOG502SDGH">
    <property type="taxonomic scope" value="Eukaryota"/>
</dbReference>
<dbReference type="RefSeq" id="XP_009022020.1">
    <property type="nucleotide sequence ID" value="XM_009023772.1"/>
</dbReference>
<dbReference type="EMBL" id="KB097070">
    <property type="protein sequence ID" value="ESN99873.1"/>
    <property type="molecule type" value="Genomic_DNA"/>
</dbReference>
<evidence type="ECO:0000256" key="1">
    <source>
        <dbReference type="SAM" id="Phobius"/>
    </source>
</evidence>